<dbReference type="GO" id="GO:0005886">
    <property type="term" value="C:plasma membrane"/>
    <property type="evidence" value="ECO:0007669"/>
    <property type="project" value="TreeGrafter"/>
</dbReference>
<keyword evidence="2" id="KW-0812">Transmembrane</keyword>
<dbReference type="GO" id="GO:0036374">
    <property type="term" value="F:glutathione hydrolase activity"/>
    <property type="evidence" value="ECO:0007669"/>
    <property type="project" value="InterPro"/>
</dbReference>
<name>A0A6G3MGM9_HENSL</name>
<sequence>MNIHSSGIGGGGVMIVHNPNNNKNNSKRSENFESVVYDYREVVPKRLMDILNETDPQLLAMGGLSIAVPGEIAGLYLAWKENGKLPWKRLVEPSIKLARDGIIMHQRLWEAANFMKSFISSDEGCR</sequence>
<dbReference type="InterPro" id="IPR000101">
    <property type="entry name" value="GGT_peptidase"/>
</dbReference>
<accession>A0A6G3MGM9</accession>
<organism evidence="3">
    <name type="scientific">Henneguya salminicola</name>
    <name type="common">Myxosporean</name>
    <dbReference type="NCBI Taxonomy" id="69463"/>
    <lineage>
        <taxon>Eukaryota</taxon>
        <taxon>Metazoa</taxon>
        <taxon>Cnidaria</taxon>
        <taxon>Myxozoa</taxon>
        <taxon>Myxosporea</taxon>
        <taxon>Bivalvulida</taxon>
        <taxon>Platysporina</taxon>
        <taxon>Myxobolidae</taxon>
        <taxon>Henneguya</taxon>
    </lineage>
</organism>
<evidence type="ECO:0000313" key="3">
    <source>
        <dbReference type="EMBL" id="NDJ93134.1"/>
    </source>
</evidence>
<dbReference type="PANTHER" id="PTHR11686">
    <property type="entry name" value="GAMMA GLUTAMYL TRANSPEPTIDASE"/>
    <property type="match status" value="1"/>
</dbReference>
<dbReference type="Pfam" id="PF01019">
    <property type="entry name" value="G_glu_transpept"/>
    <property type="match status" value="1"/>
</dbReference>
<keyword evidence="2" id="KW-0472">Membrane</keyword>
<keyword evidence="3" id="KW-0378">Hydrolase</keyword>
<evidence type="ECO:0000256" key="1">
    <source>
        <dbReference type="PIRSR" id="PIRSR600101-2"/>
    </source>
</evidence>
<evidence type="ECO:0000256" key="2">
    <source>
        <dbReference type="SAM" id="Phobius"/>
    </source>
</evidence>
<dbReference type="SUPFAM" id="SSF56235">
    <property type="entry name" value="N-terminal nucleophile aminohydrolases (Ntn hydrolases)"/>
    <property type="match status" value="1"/>
</dbReference>
<dbReference type="EMBL" id="GHBP01002574">
    <property type="protein sequence ID" value="NDJ93134.1"/>
    <property type="molecule type" value="Transcribed_RNA"/>
</dbReference>
<feature type="binding site" evidence="1">
    <location>
        <position position="40"/>
    </location>
    <ligand>
        <name>L-glutamate</name>
        <dbReference type="ChEBI" id="CHEBI:29985"/>
    </ligand>
</feature>
<dbReference type="AlphaFoldDB" id="A0A6G3MGM9"/>
<keyword evidence="2" id="KW-1133">Transmembrane helix</keyword>
<proteinExistence type="predicted"/>
<dbReference type="GO" id="GO:0006751">
    <property type="term" value="P:glutathione catabolic process"/>
    <property type="evidence" value="ECO:0007669"/>
    <property type="project" value="InterPro"/>
</dbReference>
<protein>
    <submittedName>
        <fullName evidence="3">Glutathione hydrolase 3 (Trinotate prediction)</fullName>
    </submittedName>
</protein>
<dbReference type="InterPro" id="IPR029055">
    <property type="entry name" value="Ntn_hydrolases_N"/>
</dbReference>
<dbReference type="PANTHER" id="PTHR11686:SF9">
    <property type="entry name" value="RE13973P"/>
    <property type="match status" value="1"/>
</dbReference>
<dbReference type="PRINTS" id="PR01210">
    <property type="entry name" value="GGTRANSPTASE"/>
</dbReference>
<reference evidence="3" key="1">
    <citation type="submission" date="2018-11" db="EMBL/GenBank/DDBJ databases">
        <title>Henneguya salminicola genome and transcriptome.</title>
        <authorList>
            <person name="Yahalomi D."/>
            <person name="Atkinson S.D."/>
            <person name="Neuhof M."/>
            <person name="Chang E.S."/>
            <person name="Philippe H."/>
            <person name="Cartwright P."/>
            <person name="Bartholomew J.L."/>
            <person name="Huchon D."/>
        </authorList>
    </citation>
    <scope>NUCLEOTIDE SEQUENCE</scope>
    <source>
        <strain evidence="3">Hz1</strain>
        <tissue evidence="3">Whole</tissue>
    </source>
</reference>
<feature type="transmembrane region" description="Helical" evidence="2">
    <location>
        <begin position="58"/>
        <end position="79"/>
    </location>
</feature>